<name>A0AAE1HJV9_9NEOP</name>
<feature type="domain" description="CUB" evidence="6">
    <location>
        <begin position="747"/>
        <end position="869"/>
    </location>
</feature>
<feature type="region of interest" description="Disordered" evidence="3">
    <location>
        <begin position="127"/>
        <end position="147"/>
    </location>
</feature>
<keyword evidence="4" id="KW-0812">Transmembrane</keyword>
<dbReference type="PANTHER" id="PTHR47537:SF6">
    <property type="entry name" value="CUB DOMAIN-CONTAINING PROTEIN"/>
    <property type="match status" value="1"/>
</dbReference>
<evidence type="ECO:0000256" key="1">
    <source>
        <dbReference type="ARBA" id="ARBA00023157"/>
    </source>
</evidence>
<keyword evidence="4" id="KW-1133">Transmembrane helix</keyword>
<feature type="signal peptide" evidence="5">
    <location>
        <begin position="1"/>
        <end position="21"/>
    </location>
</feature>
<feature type="domain" description="CUB" evidence="6">
    <location>
        <begin position="463"/>
        <end position="594"/>
    </location>
</feature>
<dbReference type="SUPFAM" id="SSF49854">
    <property type="entry name" value="Spermadhesin, CUB domain"/>
    <property type="match status" value="5"/>
</dbReference>
<keyword evidence="1" id="KW-1015">Disulfide bond</keyword>
<dbReference type="EMBL" id="JAHWGI010001092">
    <property type="protein sequence ID" value="KAK3922493.1"/>
    <property type="molecule type" value="Genomic_DNA"/>
</dbReference>
<comment type="caution">
    <text evidence="7">The sequence shown here is derived from an EMBL/GenBank/DDBJ whole genome shotgun (WGS) entry which is preliminary data.</text>
</comment>
<proteinExistence type="predicted"/>
<dbReference type="InterPro" id="IPR053207">
    <property type="entry name" value="Non-NMDA_GluR_Accessory"/>
</dbReference>
<evidence type="ECO:0000256" key="3">
    <source>
        <dbReference type="SAM" id="MobiDB-lite"/>
    </source>
</evidence>
<reference evidence="7" key="1">
    <citation type="submission" date="2021-07" db="EMBL/GenBank/DDBJ databases">
        <authorList>
            <person name="Catto M.A."/>
            <person name="Jacobson A."/>
            <person name="Kennedy G."/>
            <person name="Labadie P."/>
            <person name="Hunt B.G."/>
            <person name="Srinivasan R."/>
        </authorList>
    </citation>
    <scope>NUCLEOTIDE SEQUENCE</scope>
    <source>
        <strain evidence="7">PL_HMW_Pooled</strain>
        <tissue evidence="7">Head</tissue>
    </source>
</reference>
<protein>
    <submittedName>
        <fullName evidence="7">Cubilin</fullName>
    </submittedName>
</protein>
<dbReference type="AlphaFoldDB" id="A0AAE1HJV9"/>
<organism evidence="7 8">
    <name type="scientific">Frankliniella fusca</name>
    <dbReference type="NCBI Taxonomy" id="407009"/>
    <lineage>
        <taxon>Eukaryota</taxon>
        <taxon>Metazoa</taxon>
        <taxon>Ecdysozoa</taxon>
        <taxon>Arthropoda</taxon>
        <taxon>Hexapoda</taxon>
        <taxon>Insecta</taxon>
        <taxon>Pterygota</taxon>
        <taxon>Neoptera</taxon>
        <taxon>Paraneoptera</taxon>
        <taxon>Thysanoptera</taxon>
        <taxon>Terebrantia</taxon>
        <taxon>Thripoidea</taxon>
        <taxon>Thripidae</taxon>
        <taxon>Frankliniella</taxon>
    </lineage>
</organism>
<feature type="domain" description="CUB" evidence="6">
    <location>
        <begin position="180"/>
        <end position="306"/>
    </location>
</feature>
<dbReference type="InterPro" id="IPR035914">
    <property type="entry name" value="Sperma_CUB_dom_sf"/>
</dbReference>
<dbReference type="FunFam" id="2.60.120.290:FF:000005">
    <property type="entry name" value="Procollagen C-endopeptidase enhancer 1"/>
    <property type="match status" value="1"/>
</dbReference>
<evidence type="ECO:0000313" key="8">
    <source>
        <dbReference type="Proteomes" id="UP001219518"/>
    </source>
</evidence>
<dbReference type="PROSITE" id="PS50068">
    <property type="entry name" value="LDLRA_2"/>
    <property type="match status" value="1"/>
</dbReference>
<evidence type="ECO:0000256" key="4">
    <source>
        <dbReference type="SAM" id="Phobius"/>
    </source>
</evidence>
<dbReference type="Proteomes" id="UP001219518">
    <property type="component" value="Unassembled WGS sequence"/>
</dbReference>
<dbReference type="GO" id="GO:0005886">
    <property type="term" value="C:plasma membrane"/>
    <property type="evidence" value="ECO:0007669"/>
    <property type="project" value="TreeGrafter"/>
</dbReference>
<dbReference type="PROSITE" id="PS01180">
    <property type="entry name" value="CUB"/>
    <property type="match status" value="5"/>
</dbReference>
<gene>
    <name evidence="7" type="ORF">KUF71_011950</name>
</gene>
<keyword evidence="5" id="KW-0732">Signal</keyword>
<keyword evidence="8" id="KW-1185">Reference proteome</keyword>
<dbReference type="Pfam" id="PF00431">
    <property type="entry name" value="CUB"/>
    <property type="match status" value="5"/>
</dbReference>
<evidence type="ECO:0000256" key="5">
    <source>
        <dbReference type="SAM" id="SignalP"/>
    </source>
</evidence>
<dbReference type="InterPro" id="IPR000859">
    <property type="entry name" value="CUB_dom"/>
</dbReference>
<evidence type="ECO:0000256" key="2">
    <source>
        <dbReference type="PROSITE-ProRule" id="PRU00124"/>
    </source>
</evidence>
<accession>A0AAE1HJV9</accession>
<feature type="domain" description="CUB" evidence="6">
    <location>
        <begin position="609"/>
        <end position="738"/>
    </location>
</feature>
<dbReference type="PANTHER" id="PTHR47537">
    <property type="entry name" value="CUBILIN"/>
    <property type="match status" value="1"/>
</dbReference>
<evidence type="ECO:0000259" key="6">
    <source>
        <dbReference type="PROSITE" id="PS01180"/>
    </source>
</evidence>
<feature type="compositionally biased region" description="Polar residues" evidence="3">
    <location>
        <begin position="134"/>
        <end position="147"/>
    </location>
</feature>
<dbReference type="InterPro" id="IPR002172">
    <property type="entry name" value="LDrepeatLR_classA_rpt"/>
</dbReference>
<evidence type="ECO:0000313" key="7">
    <source>
        <dbReference type="EMBL" id="KAK3922493.1"/>
    </source>
</evidence>
<reference evidence="7" key="2">
    <citation type="journal article" date="2023" name="BMC Genomics">
        <title>Pest status, molecular evolution, and epigenetic factors derived from the genome assembly of Frankliniella fusca, a thysanopteran phytovirus vector.</title>
        <authorList>
            <person name="Catto M.A."/>
            <person name="Labadie P.E."/>
            <person name="Jacobson A.L."/>
            <person name="Kennedy G.G."/>
            <person name="Srinivasan R."/>
            <person name="Hunt B.G."/>
        </authorList>
    </citation>
    <scope>NUCLEOTIDE SEQUENCE</scope>
    <source>
        <strain evidence="7">PL_HMW_Pooled</strain>
    </source>
</reference>
<dbReference type="CDD" id="cd00041">
    <property type="entry name" value="CUB"/>
    <property type="match status" value="5"/>
</dbReference>
<dbReference type="SMART" id="SM00042">
    <property type="entry name" value="CUB"/>
    <property type="match status" value="5"/>
</dbReference>
<comment type="caution">
    <text evidence="2">Lacks conserved residue(s) required for the propagation of feature annotation.</text>
</comment>
<dbReference type="SMART" id="SM00192">
    <property type="entry name" value="LDLa"/>
    <property type="match status" value="1"/>
</dbReference>
<dbReference type="Gene3D" id="2.60.120.290">
    <property type="entry name" value="Spermadhesin, CUB domain"/>
    <property type="match status" value="5"/>
</dbReference>
<feature type="compositionally biased region" description="Low complexity" evidence="3">
    <location>
        <begin position="974"/>
        <end position="986"/>
    </location>
</feature>
<keyword evidence="4" id="KW-0472">Membrane</keyword>
<sequence length="1006" mass="110742">MVVVVMVVVVLFLLMAPGSSSRQQAQVSCPAPGSCLIIGSRQQAQVSCPAPGSCPAEPRTWQVALPNANLLGVQKLWASERELYGRLWHAERAHSHEPQSALPPRAGCLHYGAEFWLLVTEEARPELTERAGGSRQSSQVTPSSVASQNGVTMVQASGVPAGLLVLVCLLASAVLSSSECDRTFSSRPGGPMNGTFTAPVFANPDQHARQCIYVFQAQPRQRVELSFTLFNLRGTPPECIHEYLDVYSEVQSPDPRNLINSAFGGRYCGPIPPRKRVSFHRTIALGFYTDKANSTADLFQGRYTFINDSVFEVGTPAPHAPCSYTVRASSSRNGTLVSPTYPGAYPKDLFCSYTFLGTEGQRVRLEFRDFDLFYGGPHCPFDVVKVYDGPSNASAVIGTYCGQQRNLVLYSSETSLYVTFSTLQRAANTQNRGFKGMYEFSEGFVKLDFIATNDGEHIRGSECDQKILSKKESSGFVFSPNYPFPYMPKIVCRYFIYGMQDSQNLERVRLDFMMFEITNKNESCADGYLKIYLKGQEAMDAYDKFDHELCGDGEKTNFTVGTGSITVPLNEASLTSDGPRLVMGRGFKAKYTFETEYRIPGTAAPDGTCTFTYRSSGKKKGDFNSPRYPSNYPAATNCSYLFLPTPNEQVTVVFDHFKVRADSGNSTSGAYGADICHEDWLEMYNMYHDGSETLVGRYCSTTAPGPIDSNRGAVGLRVFLHSDNEAVFSGFKAHYSFEPVKPIYGSCGGNISKPFGVIQSPNYPANYDGPKDSNASKVCNWYLSVRPRHKILLNFESFAVEGEPSARGCPAAVVRLWLSPESMPIELCGEKSATDKWQYVSEGPLLRVSFVIADKSVGAQGFRGVFTEIAEAEACSQFTCERSGYCIADNLRCNQERNCGADDDSDELNCLVEAPVVDTVLVLVGCAGGALLLAAAFCAWCHHRKRRRRRRQMARLRQRRHFPESIAGIGHGGSLTRSLPRSLPGSRRQHAACDELGHRFASVDSV</sequence>
<feature type="transmembrane region" description="Helical" evidence="4">
    <location>
        <begin position="920"/>
        <end position="941"/>
    </location>
</feature>
<feature type="region of interest" description="Disordered" evidence="3">
    <location>
        <begin position="967"/>
        <end position="986"/>
    </location>
</feature>
<feature type="chain" id="PRO_5042285413" evidence="5">
    <location>
        <begin position="22"/>
        <end position="1006"/>
    </location>
</feature>
<feature type="domain" description="CUB" evidence="6">
    <location>
        <begin position="322"/>
        <end position="441"/>
    </location>
</feature>